<organism evidence="2 3">
    <name type="scientific">Chaetura pelagica</name>
    <name type="common">Chimney swift</name>
    <name type="synonym">Hirundo pelagica</name>
    <dbReference type="NCBI Taxonomy" id="8897"/>
    <lineage>
        <taxon>Eukaryota</taxon>
        <taxon>Metazoa</taxon>
        <taxon>Chordata</taxon>
        <taxon>Craniata</taxon>
        <taxon>Vertebrata</taxon>
        <taxon>Euteleostomi</taxon>
        <taxon>Archelosauria</taxon>
        <taxon>Archosauria</taxon>
        <taxon>Dinosauria</taxon>
        <taxon>Saurischia</taxon>
        <taxon>Theropoda</taxon>
        <taxon>Coelurosauria</taxon>
        <taxon>Aves</taxon>
        <taxon>Neognathae</taxon>
        <taxon>Neoaves</taxon>
        <taxon>Strisores</taxon>
        <taxon>Apodiformes</taxon>
        <taxon>Apodidae</taxon>
        <taxon>Apodinae</taxon>
        <taxon>Chaetura</taxon>
    </lineage>
</organism>
<evidence type="ECO:0000313" key="3">
    <source>
        <dbReference type="Proteomes" id="UP000031515"/>
    </source>
</evidence>
<reference evidence="2 3" key="1">
    <citation type="submission" date="2013-08" db="EMBL/GenBank/DDBJ databases">
        <title>Genome evolution of avian class.</title>
        <authorList>
            <person name="Zhang G."/>
            <person name="Li C."/>
        </authorList>
    </citation>
    <scope>NUCLEOTIDE SEQUENCE [LARGE SCALE GENOMIC DNA]</scope>
    <source>
        <strain evidence="2">M959</strain>
    </source>
</reference>
<proteinExistence type="predicted"/>
<reference evidence="3" key="2">
    <citation type="journal article" date="2014" name="Science">
        <title>Comparative genomics reveals insights into avian genome evolution and adaptation.</title>
        <authorList>
            <consortium name="Avian Genome Consortium"/>
            <person name="Zhang G."/>
            <person name="Li C."/>
            <person name="Li Q."/>
            <person name="Li B."/>
            <person name="Larkin D.M."/>
            <person name="Lee C."/>
            <person name="Storz J.F."/>
            <person name="Antunes A."/>
            <person name="Greenwold M.J."/>
            <person name="Meredith R.W."/>
            <person name="Odeen A."/>
            <person name="Cui J."/>
            <person name="Zhou Q."/>
            <person name="Xu L."/>
            <person name="Pan H."/>
            <person name="Wang Z."/>
            <person name="Jin L."/>
            <person name="Zhang P."/>
            <person name="Hu H."/>
            <person name="Yang W."/>
            <person name="Hu J."/>
            <person name="Xiao J."/>
            <person name="Yang Z."/>
            <person name="Liu Y."/>
            <person name="Xie Q."/>
            <person name="Yu H."/>
            <person name="Lian J."/>
            <person name="Wen P."/>
            <person name="Zhang F."/>
            <person name="Li H."/>
            <person name="Zeng Y."/>
            <person name="Xiong Z."/>
            <person name="Liu S."/>
            <person name="Zhou L."/>
            <person name="Huang Z."/>
            <person name="An N."/>
            <person name="Wang J."/>
            <person name="Zheng Q."/>
            <person name="Xiong Y."/>
            <person name="Wang G."/>
            <person name="Wang B."/>
            <person name="Wang J."/>
            <person name="Fan Y."/>
            <person name="da Fonseca R.R."/>
            <person name="Alfaro-Nunez A."/>
            <person name="Schubert M."/>
            <person name="Orlando L."/>
            <person name="Mourier T."/>
            <person name="Howard J.T."/>
            <person name="Ganapathy G."/>
            <person name="Pfenning A."/>
            <person name="Whitney O."/>
            <person name="Rivas M.V."/>
            <person name="Hara E."/>
            <person name="Smith J."/>
            <person name="Farre M."/>
            <person name="Narayan J."/>
            <person name="Slavov G."/>
            <person name="Romanov M.N."/>
            <person name="Borges R."/>
            <person name="Machado J.P."/>
            <person name="Khan I."/>
            <person name="Springer M.S."/>
            <person name="Gatesy J."/>
            <person name="Hoffmann F.G."/>
            <person name="Opazo J.C."/>
            <person name="Hastad O."/>
            <person name="Sawyer R.H."/>
            <person name="Kim H."/>
            <person name="Kim K.W."/>
            <person name="Kim H.J."/>
            <person name="Cho S."/>
            <person name="Li N."/>
            <person name="Huang Y."/>
            <person name="Bruford M.W."/>
            <person name="Zhan X."/>
            <person name="Dixon A."/>
            <person name="Bertelsen M.F."/>
            <person name="Derryberry E."/>
            <person name="Warren W."/>
            <person name="Wilson R.K."/>
            <person name="Li S."/>
            <person name="Ray D.A."/>
            <person name="Green R.E."/>
            <person name="O'Brien S.J."/>
            <person name="Griffin D."/>
            <person name="Johnson W.E."/>
            <person name="Haussler D."/>
            <person name="Ryder O.A."/>
            <person name="Willerslev E."/>
            <person name="Graves G.R."/>
            <person name="Alstrom P."/>
            <person name="Fjeldsa J."/>
            <person name="Mindell D.P."/>
            <person name="Edwards S.V."/>
            <person name="Braun E.L."/>
            <person name="Rahbek C."/>
            <person name="Burt D.W."/>
            <person name="Houde P."/>
            <person name="Zhang Y."/>
            <person name="Yang H."/>
            <person name="Wang J."/>
            <person name="Jarvis E.D."/>
            <person name="Gilbert M.T."/>
            <person name="Wang J."/>
        </authorList>
    </citation>
    <scope>NUCLEOTIDE SEQUENCE [LARGE SCALE GENOMIC DNA]</scope>
</reference>
<feature type="non-terminal residue" evidence="2">
    <location>
        <position position="1"/>
    </location>
</feature>
<dbReference type="EMBL" id="KN126732">
    <property type="protein sequence ID" value="KFU92330.1"/>
    <property type="molecule type" value="Genomic_DNA"/>
</dbReference>
<dbReference type="Proteomes" id="UP000031515">
    <property type="component" value="Unassembled WGS sequence"/>
</dbReference>
<feature type="non-terminal residue" evidence="2">
    <location>
        <position position="39"/>
    </location>
</feature>
<dbReference type="AlphaFoldDB" id="A0A093BJL3"/>
<feature type="domain" description="PP1-binding" evidence="1">
    <location>
        <begin position="15"/>
        <end position="39"/>
    </location>
</feature>
<dbReference type="InterPro" id="IPR029334">
    <property type="entry name" value="PP1-bd"/>
</dbReference>
<keyword evidence="3" id="KW-1185">Reference proteome</keyword>
<protein>
    <recommendedName>
        <fullName evidence="1">PP1-binding domain-containing protein</fullName>
    </recommendedName>
</protein>
<evidence type="ECO:0000259" key="1">
    <source>
        <dbReference type="Pfam" id="PF15276"/>
    </source>
</evidence>
<gene>
    <name evidence="2" type="ORF">M959_11613</name>
</gene>
<sequence length="39" mass="4381">VTTENTERYSSKKPKKKRVTFGEVLSPEIFDATLPANTP</sequence>
<accession>A0A093BJL3</accession>
<name>A0A093BJL3_CHAPE</name>
<evidence type="ECO:0000313" key="2">
    <source>
        <dbReference type="EMBL" id="KFU92330.1"/>
    </source>
</evidence>
<dbReference type="Pfam" id="PF15276">
    <property type="entry name" value="PP1_bind"/>
    <property type="match status" value="1"/>
</dbReference>